<evidence type="ECO:0000313" key="18">
    <source>
        <dbReference type="Proteomes" id="UP000694580"/>
    </source>
</evidence>
<dbReference type="InterPro" id="IPR020850">
    <property type="entry name" value="GED_dom"/>
</dbReference>
<dbReference type="GO" id="GO:0005874">
    <property type="term" value="C:microtubule"/>
    <property type="evidence" value="ECO:0007669"/>
    <property type="project" value="TreeGrafter"/>
</dbReference>
<evidence type="ECO:0000256" key="7">
    <source>
        <dbReference type="ARBA" id="ARBA00022787"/>
    </source>
</evidence>
<dbReference type="GO" id="GO:0005829">
    <property type="term" value="C:cytosol"/>
    <property type="evidence" value="ECO:0007669"/>
    <property type="project" value="UniProtKB-SubCell"/>
</dbReference>
<evidence type="ECO:0000256" key="9">
    <source>
        <dbReference type="ARBA" id="ARBA00023121"/>
    </source>
</evidence>
<dbReference type="PRINTS" id="PR00195">
    <property type="entry name" value="DYNAMIN"/>
</dbReference>
<dbReference type="GO" id="GO:0048312">
    <property type="term" value="P:intracellular distribution of mitochondria"/>
    <property type="evidence" value="ECO:0007669"/>
    <property type="project" value="TreeGrafter"/>
</dbReference>
<evidence type="ECO:0000256" key="12">
    <source>
        <dbReference type="ARBA" id="ARBA00023136"/>
    </source>
</evidence>
<dbReference type="Gene3D" id="3.40.50.300">
    <property type="entry name" value="P-loop containing nucleotide triphosphate hydrolases"/>
    <property type="match status" value="1"/>
</dbReference>
<dbReference type="GeneTree" id="ENSGT00940000165180"/>
<dbReference type="PROSITE" id="PS51388">
    <property type="entry name" value="GED"/>
    <property type="match status" value="1"/>
</dbReference>
<dbReference type="InterPro" id="IPR019762">
    <property type="entry name" value="Dynamin_GTPase_CS"/>
</dbReference>
<reference evidence="17" key="3">
    <citation type="submission" date="2025-09" db="UniProtKB">
        <authorList>
            <consortium name="Ensembl"/>
        </authorList>
    </citation>
    <scope>IDENTIFICATION</scope>
</reference>
<evidence type="ECO:0000256" key="1">
    <source>
        <dbReference type="ARBA" id="ARBA00004450"/>
    </source>
</evidence>
<comment type="subcellular location">
    <subcellularLocation>
        <location evidence="2">Cytoplasm</location>
        <location evidence="2">Cytosol</location>
    </subcellularLocation>
    <subcellularLocation>
        <location evidence="1">Mitochondrion outer membrane</location>
        <topology evidence="1">Peripheral membrane protein</topology>
    </subcellularLocation>
</comment>
<dbReference type="Proteomes" id="UP000694580">
    <property type="component" value="Chromosome 11"/>
</dbReference>
<dbReference type="AlphaFoldDB" id="A0AAY4B3S8"/>
<dbReference type="InterPro" id="IPR001401">
    <property type="entry name" value="Dynamin_GTPase"/>
</dbReference>
<dbReference type="GO" id="GO:0003924">
    <property type="term" value="F:GTPase activity"/>
    <property type="evidence" value="ECO:0007669"/>
    <property type="project" value="InterPro"/>
</dbReference>
<evidence type="ECO:0000256" key="14">
    <source>
        <dbReference type="RuleBase" id="RU003932"/>
    </source>
</evidence>
<reference evidence="17" key="2">
    <citation type="submission" date="2025-08" db="UniProtKB">
        <authorList>
            <consortium name="Ensembl"/>
        </authorList>
    </citation>
    <scope>IDENTIFICATION</scope>
</reference>
<dbReference type="GO" id="GO:0000266">
    <property type="term" value="P:mitochondrial fission"/>
    <property type="evidence" value="ECO:0007669"/>
    <property type="project" value="TreeGrafter"/>
</dbReference>
<dbReference type="FunFam" id="1.20.120.1240:FF:000001">
    <property type="entry name" value="Dynamin 1 like"/>
    <property type="match status" value="1"/>
</dbReference>
<dbReference type="InterPro" id="IPR030381">
    <property type="entry name" value="G_DYNAMIN_dom"/>
</dbReference>
<keyword evidence="12" id="KW-0472">Membrane</keyword>
<feature type="domain" description="GED" evidence="15">
    <location>
        <begin position="571"/>
        <end position="662"/>
    </location>
</feature>
<dbReference type="GO" id="GO:0005525">
    <property type="term" value="F:GTP binding"/>
    <property type="evidence" value="ECO:0007669"/>
    <property type="project" value="UniProtKB-KW"/>
</dbReference>
<gene>
    <name evidence="17" type="primary">LOC114799938</name>
</gene>
<evidence type="ECO:0000256" key="11">
    <source>
        <dbReference type="ARBA" id="ARBA00023134"/>
    </source>
</evidence>
<dbReference type="Pfam" id="PF00350">
    <property type="entry name" value="Dynamin_N"/>
    <property type="match status" value="1"/>
</dbReference>
<dbReference type="SMART" id="SM00302">
    <property type="entry name" value="GED"/>
    <property type="match status" value="1"/>
</dbReference>
<evidence type="ECO:0000256" key="2">
    <source>
        <dbReference type="ARBA" id="ARBA00004514"/>
    </source>
</evidence>
<protein>
    <recommendedName>
        <fullName evidence="4">Dynamin-1-like protein</fullName>
        <ecNumber evidence="3">3.6.5.5</ecNumber>
    </recommendedName>
</protein>
<evidence type="ECO:0000256" key="6">
    <source>
        <dbReference type="ARBA" id="ARBA00022741"/>
    </source>
</evidence>
<dbReference type="FunFam" id="3.40.50.300:FF:000172">
    <property type="entry name" value="Dynamin-1-like protein isoform 1"/>
    <property type="match status" value="1"/>
</dbReference>
<dbReference type="SMART" id="SM00053">
    <property type="entry name" value="DYNc"/>
    <property type="match status" value="1"/>
</dbReference>
<evidence type="ECO:0000256" key="10">
    <source>
        <dbReference type="ARBA" id="ARBA00023128"/>
    </source>
</evidence>
<keyword evidence="9" id="KW-0446">Lipid-binding</keyword>
<dbReference type="Pfam" id="PF01031">
    <property type="entry name" value="Dynamin_M"/>
    <property type="match status" value="1"/>
</dbReference>
<organism evidence="17 18">
    <name type="scientific">Denticeps clupeoides</name>
    <name type="common">denticle herring</name>
    <dbReference type="NCBI Taxonomy" id="299321"/>
    <lineage>
        <taxon>Eukaryota</taxon>
        <taxon>Metazoa</taxon>
        <taxon>Chordata</taxon>
        <taxon>Craniata</taxon>
        <taxon>Vertebrata</taxon>
        <taxon>Euteleostomi</taxon>
        <taxon>Actinopterygii</taxon>
        <taxon>Neopterygii</taxon>
        <taxon>Teleostei</taxon>
        <taxon>Clupei</taxon>
        <taxon>Clupeiformes</taxon>
        <taxon>Denticipitoidei</taxon>
        <taxon>Denticipitidae</taxon>
        <taxon>Denticeps</taxon>
    </lineage>
</organism>
<keyword evidence="5" id="KW-0963">Cytoplasm</keyword>
<evidence type="ECO:0000259" key="16">
    <source>
        <dbReference type="PROSITE" id="PS51718"/>
    </source>
</evidence>
<keyword evidence="18" id="KW-1185">Reference proteome</keyword>
<dbReference type="SUPFAM" id="SSF52540">
    <property type="entry name" value="P-loop containing nucleoside triphosphate hydrolases"/>
    <property type="match status" value="1"/>
</dbReference>
<dbReference type="PROSITE" id="PS51718">
    <property type="entry name" value="G_DYNAMIN_2"/>
    <property type="match status" value="1"/>
</dbReference>
<dbReference type="GO" id="GO:0016559">
    <property type="term" value="P:peroxisome fission"/>
    <property type="evidence" value="ECO:0007669"/>
    <property type="project" value="TreeGrafter"/>
</dbReference>
<dbReference type="GO" id="GO:0008289">
    <property type="term" value="F:lipid binding"/>
    <property type="evidence" value="ECO:0007669"/>
    <property type="project" value="UniProtKB-KW"/>
</dbReference>
<dbReference type="EC" id="3.6.5.5" evidence="3"/>
<dbReference type="Gene3D" id="1.20.120.1240">
    <property type="entry name" value="Dynamin, middle domain"/>
    <property type="match status" value="1"/>
</dbReference>
<feature type="domain" description="Dynamin-type G" evidence="16">
    <location>
        <begin position="22"/>
        <end position="303"/>
    </location>
</feature>
<keyword evidence="7" id="KW-1000">Mitochondrion outer membrane</keyword>
<keyword evidence="10" id="KW-0496">Mitochondrion</keyword>
<dbReference type="InterPro" id="IPR027417">
    <property type="entry name" value="P-loop_NTPase"/>
</dbReference>
<sequence>METLIPVINRLQEVFLTVGADSIQLPQIVVVGSQSSGKSSVLESLVGRDFLPRGSGIVTRRPLVLQLVHVPPLEERRKHDNGNESKRNSQNSYPGIKAEEWGTFLHCKNQVFLYLELLCIGLLAGIGNDPIYLKIFSPNVLSLTLVDLPGITKVPVGDQPEDIEIQVQEMILSFISNPNSIILSVSPATSDLATSDALKLAREVDPDGRRTLLVVTKLDLMDAGTDALEVLLGRVIPVRLGIIGVVNRSQHDLNTRKSVPDAAKDEQAFLQRHYPSLASRCGSRYLARTLSRLLMHHIRDCLPELKTRVTVLTAQYQARLNSYGQPVEDPSAMLLQIVTKFASDYCNTIEGTARHIQTSELCGGARICYIFHETFGRTLQSIDPLGGLTELDVLTAIRNATGPRPALFVPEVSFELLVKKQIKRLEEPSMRCVELVHEELQRIIQHCSSYSTQELLRFPKLHDSIVEVVTSLLRKRLPITNEMVHYLVAIELAYINTKHPDFTDAAQVSASVNSQQTDTLDGGKQCKSEKEEKVSLHQPVSAFSSPSKAVNLLDTAVPISRRLSAREQRDCEVIQRLIKCYFLIVRKSIQDSVPKTVMHFLVNYVKEHLQSELVGQLYKQPLLQELLIESQETAQQRNEVAQMLEALQKANNIISEIRETHLW</sequence>
<dbReference type="GO" id="GO:0006897">
    <property type="term" value="P:endocytosis"/>
    <property type="evidence" value="ECO:0007669"/>
    <property type="project" value="TreeGrafter"/>
</dbReference>
<keyword evidence="6 14" id="KW-0547">Nucleotide-binding</keyword>
<dbReference type="Pfam" id="PF02212">
    <property type="entry name" value="GED"/>
    <property type="match status" value="1"/>
</dbReference>
<dbReference type="InterPro" id="IPR003130">
    <property type="entry name" value="GED"/>
</dbReference>
<dbReference type="InterPro" id="IPR022812">
    <property type="entry name" value="Dynamin"/>
</dbReference>
<proteinExistence type="inferred from homology"/>
<evidence type="ECO:0000259" key="15">
    <source>
        <dbReference type="PROSITE" id="PS51388"/>
    </source>
</evidence>
<accession>A0AAY4B3S8</accession>
<dbReference type="InterPro" id="IPR000375">
    <property type="entry name" value="Dynamin_stalk"/>
</dbReference>
<evidence type="ECO:0000256" key="8">
    <source>
        <dbReference type="ARBA" id="ARBA00022801"/>
    </source>
</evidence>
<evidence type="ECO:0000256" key="13">
    <source>
        <dbReference type="ARBA" id="ARBA00048040"/>
    </source>
</evidence>
<comment type="catalytic activity">
    <reaction evidence="13">
        <text>GTP + H2O = GDP + phosphate + H(+)</text>
        <dbReference type="Rhea" id="RHEA:19669"/>
        <dbReference type="ChEBI" id="CHEBI:15377"/>
        <dbReference type="ChEBI" id="CHEBI:15378"/>
        <dbReference type="ChEBI" id="CHEBI:37565"/>
        <dbReference type="ChEBI" id="CHEBI:43474"/>
        <dbReference type="ChEBI" id="CHEBI:58189"/>
        <dbReference type="EC" id="3.6.5.5"/>
    </reaction>
</comment>
<dbReference type="PANTHER" id="PTHR11566:SF50">
    <property type="entry name" value="DYNAMIN-1-LIKE PROTEIN ISOFORM X1"/>
    <property type="match status" value="1"/>
</dbReference>
<dbReference type="GO" id="GO:0008017">
    <property type="term" value="F:microtubule binding"/>
    <property type="evidence" value="ECO:0007669"/>
    <property type="project" value="TreeGrafter"/>
</dbReference>
<keyword evidence="11 14" id="KW-0342">GTP-binding</keyword>
<reference evidence="17 18" key="1">
    <citation type="submission" date="2020-06" db="EMBL/GenBank/DDBJ databases">
        <authorList>
            <consortium name="Wellcome Sanger Institute Data Sharing"/>
        </authorList>
    </citation>
    <scope>NUCLEOTIDE SEQUENCE [LARGE SCALE GENOMIC DNA]</scope>
</reference>
<dbReference type="GO" id="GO:0005741">
    <property type="term" value="C:mitochondrial outer membrane"/>
    <property type="evidence" value="ECO:0007669"/>
    <property type="project" value="UniProtKB-SubCell"/>
</dbReference>
<dbReference type="Ensembl" id="ENSDCDT00010016538.1">
    <property type="protein sequence ID" value="ENSDCDP00010015643.1"/>
    <property type="gene ID" value="ENSDCDG00010007112.1"/>
</dbReference>
<evidence type="ECO:0000256" key="3">
    <source>
        <dbReference type="ARBA" id="ARBA00011980"/>
    </source>
</evidence>
<evidence type="ECO:0000256" key="5">
    <source>
        <dbReference type="ARBA" id="ARBA00022490"/>
    </source>
</evidence>
<dbReference type="CDD" id="cd08771">
    <property type="entry name" value="DLP_1"/>
    <property type="match status" value="1"/>
</dbReference>
<keyword evidence="8" id="KW-0378">Hydrolase</keyword>
<evidence type="ECO:0000256" key="4">
    <source>
        <dbReference type="ARBA" id="ARBA00018833"/>
    </source>
</evidence>
<dbReference type="PANTHER" id="PTHR11566">
    <property type="entry name" value="DYNAMIN"/>
    <property type="match status" value="1"/>
</dbReference>
<evidence type="ECO:0000313" key="17">
    <source>
        <dbReference type="Ensembl" id="ENSDCDP00010015643.1"/>
    </source>
</evidence>
<comment type="similarity">
    <text evidence="14">Belongs to the TRAFAC class dynamin-like GTPase superfamily. Dynamin/Fzo/YdjA family.</text>
</comment>
<name>A0AAY4B3S8_9TELE</name>
<dbReference type="PROSITE" id="PS00410">
    <property type="entry name" value="G_DYNAMIN_1"/>
    <property type="match status" value="1"/>
</dbReference>
<dbReference type="InterPro" id="IPR045063">
    <property type="entry name" value="Dynamin_N"/>
</dbReference>